<accession>A0ABS4VF53</accession>
<organism evidence="2 3">
    <name type="scientific">Streptomyces clavifer</name>
    <dbReference type="NCBI Taxonomy" id="68188"/>
    <lineage>
        <taxon>Bacteria</taxon>
        <taxon>Bacillati</taxon>
        <taxon>Actinomycetota</taxon>
        <taxon>Actinomycetes</taxon>
        <taxon>Kitasatosporales</taxon>
        <taxon>Streptomycetaceae</taxon>
        <taxon>Streptomyces</taxon>
    </lineage>
</organism>
<evidence type="ECO:0008006" key="4">
    <source>
        <dbReference type="Google" id="ProtNLM"/>
    </source>
</evidence>
<name>A0ABS4VF53_9ACTN</name>
<feature type="compositionally biased region" description="Basic and acidic residues" evidence="1">
    <location>
        <begin position="447"/>
        <end position="457"/>
    </location>
</feature>
<evidence type="ECO:0000256" key="1">
    <source>
        <dbReference type="SAM" id="MobiDB-lite"/>
    </source>
</evidence>
<dbReference type="Proteomes" id="UP001519311">
    <property type="component" value="Unassembled WGS sequence"/>
</dbReference>
<dbReference type="InterPro" id="IPR011989">
    <property type="entry name" value="ARM-like"/>
</dbReference>
<dbReference type="SUPFAM" id="SSF48371">
    <property type="entry name" value="ARM repeat"/>
    <property type="match status" value="1"/>
</dbReference>
<dbReference type="RefSeq" id="WP_209470868.1">
    <property type="nucleotide sequence ID" value="NZ_BMWJ01000006.1"/>
</dbReference>
<feature type="region of interest" description="Disordered" evidence="1">
    <location>
        <begin position="442"/>
        <end position="467"/>
    </location>
</feature>
<reference evidence="2 3" key="1">
    <citation type="submission" date="2021-03" db="EMBL/GenBank/DDBJ databases">
        <title>Sequencing the genomes of 1000 actinobacteria strains.</title>
        <authorList>
            <person name="Klenk H.-P."/>
        </authorList>
    </citation>
    <scope>NUCLEOTIDE SEQUENCE [LARGE SCALE GENOMIC DNA]</scope>
    <source>
        <strain evidence="2 3">DSM 40843</strain>
    </source>
</reference>
<keyword evidence="3" id="KW-1185">Reference proteome</keyword>
<dbReference type="Gene3D" id="1.25.10.10">
    <property type="entry name" value="Leucine-rich Repeat Variant"/>
    <property type="match status" value="1"/>
</dbReference>
<dbReference type="Pfam" id="PF13646">
    <property type="entry name" value="HEAT_2"/>
    <property type="match status" value="1"/>
</dbReference>
<evidence type="ECO:0000313" key="3">
    <source>
        <dbReference type="Proteomes" id="UP001519311"/>
    </source>
</evidence>
<sequence>MRPLVPLSPTLYLPPQDRLLLGKPLTAALDTAEPDAWVDLDRRIATATAWRTGVRPLRYLLRERNADGNGSVDWAAAPRWDEEAHDVTWSRFPPSEAETALVLCHDRWQAREAALALTPGRPALLPLLLVRCADSRPRVRERARSVLAADLDGPAAAELVPLALRLSLRPHGDWALERVLAVAGPLPPSLAPRILTSPLAQVRVLGVRLCLERGLLTPAGLTDLVLTAPDRAVRRLCTDALLARVSPGDPERLLDPLLAASSAVTRSSAVTALHRAGRGREAAWHVSDPSAGVRSAARLVLRMEGRESGELYRALCAGPDVPGLAPGALFGLAESGAPGAAALLRPLTAHPEGRVRAAALAALRMLDAVSPDTLMAAMDDPHPPVVRTARKALVPYVLLVPEEWLAALVAPGRPRHVRRSGLRLLCAHSLALRKRVLAALEEDEDPEVAHEAQRARYEPLPPAGSDG</sequence>
<evidence type="ECO:0000313" key="2">
    <source>
        <dbReference type="EMBL" id="MBP2362441.1"/>
    </source>
</evidence>
<protein>
    <recommendedName>
        <fullName evidence="4">HEAT repeat domain-containing protein</fullName>
    </recommendedName>
</protein>
<comment type="caution">
    <text evidence="2">The sequence shown here is derived from an EMBL/GenBank/DDBJ whole genome shotgun (WGS) entry which is preliminary data.</text>
</comment>
<dbReference type="InterPro" id="IPR016024">
    <property type="entry name" value="ARM-type_fold"/>
</dbReference>
<gene>
    <name evidence="2" type="ORF">JOF59_004841</name>
</gene>
<proteinExistence type="predicted"/>
<dbReference type="EMBL" id="JAGINS010000001">
    <property type="protein sequence ID" value="MBP2362441.1"/>
    <property type="molecule type" value="Genomic_DNA"/>
</dbReference>